<gene>
    <name evidence="1" type="ORF">GCG54_00004579</name>
</gene>
<comment type="caution">
    <text evidence="1">The sequence shown here is derived from an EMBL/GenBank/DDBJ whole genome shotgun (WGS) entry which is preliminary data.</text>
</comment>
<sequence>TNLDPSLCSSARCDAGVHSYRIVAVSRPARRMAAQQRPLCLLHAGGVLVKRFWIRPVVVRFGDRHPFPLATASFCLTLCVFQEETRCDSGIQT</sequence>
<evidence type="ECO:0000313" key="1">
    <source>
        <dbReference type="EMBL" id="KAF3803410.1"/>
    </source>
</evidence>
<proteinExistence type="predicted"/>
<dbReference type="GeneID" id="69011733"/>
<reference evidence="1" key="1">
    <citation type="journal article" date="2020" name="Phytopathology">
        <title>Genome sequence and comparative analysis of Colletotrichum gloeosporioides isolated from Liriodendron leaves.</title>
        <authorList>
            <person name="Fu F.F."/>
            <person name="Hao Z."/>
            <person name="Wang P."/>
            <person name="Lu Y."/>
            <person name="Xue L.J."/>
            <person name="Wei G."/>
            <person name="Tian Y."/>
            <person name="Baishi H."/>
            <person name="Xu H."/>
            <person name="Shi J."/>
            <person name="Cheng T."/>
            <person name="Wang G."/>
            <person name="Yi Y."/>
            <person name="Chen J."/>
        </authorList>
    </citation>
    <scope>NUCLEOTIDE SEQUENCE</scope>
    <source>
        <strain evidence="1">Lc1</strain>
    </source>
</reference>
<organism evidence="1 2">
    <name type="scientific">Colletotrichum gloeosporioides</name>
    <name type="common">Anthracnose fungus</name>
    <name type="synonym">Glomerella cingulata</name>
    <dbReference type="NCBI Taxonomy" id="474922"/>
    <lineage>
        <taxon>Eukaryota</taxon>
        <taxon>Fungi</taxon>
        <taxon>Dikarya</taxon>
        <taxon>Ascomycota</taxon>
        <taxon>Pezizomycotina</taxon>
        <taxon>Sordariomycetes</taxon>
        <taxon>Hypocreomycetidae</taxon>
        <taxon>Glomerellales</taxon>
        <taxon>Glomerellaceae</taxon>
        <taxon>Colletotrichum</taxon>
        <taxon>Colletotrichum gloeosporioides species complex</taxon>
    </lineage>
</organism>
<keyword evidence="2" id="KW-1185">Reference proteome</keyword>
<dbReference type="EMBL" id="WVTB01000054">
    <property type="protein sequence ID" value="KAF3803410.1"/>
    <property type="molecule type" value="Genomic_DNA"/>
</dbReference>
<evidence type="ECO:0000313" key="2">
    <source>
        <dbReference type="Proteomes" id="UP000613401"/>
    </source>
</evidence>
<dbReference type="RefSeq" id="XP_045262569.1">
    <property type="nucleotide sequence ID" value="XM_045404626.1"/>
</dbReference>
<name>A0A8H4CG87_COLGL</name>
<accession>A0A8H4CG87</accession>
<dbReference type="AlphaFoldDB" id="A0A8H4CG87"/>
<reference evidence="1" key="2">
    <citation type="submission" date="2020-03" db="EMBL/GenBank/DDBJ databases">
        <authorList>
            <person name="Fu F.-F."/>
            <person name="Chen J."/>
        </authorList>
    </citation>
    <scope>NUCLEOTIDE SEQUENCE</scope>
    <source>
        <strain evidence="1">Lc1</strain>
    </source>
</reference>
<protein>
    <submittedName>
        <fullName evidence="1">Uncharacterized protein</fullName>
    </submittedName>
</protein>
<dbReference type="Proteomes" id="UP000613401">
    <property type="component" value="Unassembled WGS sequence"/>
</dbReference>
<feature type="non-terminal residue" evidence="1">
    <location>
        <position position="93"/>
    </location>
</feature>